<feature type="domain" description="Beta-lactamase-related" evidence="1">
    <location>
        <begin position="40"/>
        <end position="336"/>
    </location>
</feature>
<dbReference type="RefSeq" id="WP_211316015.1">
    <property type="nucleotide sequence ID" value="NZ_OY782574.1"/>
</dbReference>
<evidence type="ECO:0000313" key="3">
    <source>
        <dbReference type="EMBL" id="PTN10119.1"/>
    </source>
</evidence>
<keyword evidence="4" id="KW-1185">Reference proteome</keyword>
<comment type="caution">
    <text evidence="3">The sequence shown here is derived from an EMBL/GenBank/DDBJ whole genome shotgun (WGS) entry which is preliminary data.</text>
</comment>
<dbReference type="Gene3D" id="3.40.50.1820">
    <property type="entry name" value="alpha/beta hydrolase"/>
    <property type="match status" value="1"/>
</dbReference>
<dbReference type="EMBL" id="QAAD01000002">
    <property type="protein sequence ID" value="PTN10119.1"/>
    <property type="molecule type" value="Genomic_DNA"/>
</dbReference>
<dbReference type="PANTHER" id="PTHR43283:SF3">
    <property type="entry name" value="BETA-LACTAMASE FAMILY PROTEIN (AFU_ORTHOLOGUE AFUA_5G07500)"/>
    <property type="match status" value="1"/>
</dbReference>
<evidence type="ECO:0000313" key="4">
    <source>
        <dbReference type="Proteomes" id="UP000243525"/>
    </source>
</evidence>
<organism evidence="3 4">
    <name type="scientific">Mangrovibacterium marinum</name>
    <dbReference type="NCBI Taxonomy" id="1639118"/>
    <lineage>
        <taxon>Bacteria</taxon>
        <taxon>Pseudomonadati</taxon>
        <taxon>Bacteroidota</taxon>
        <taxon>Bacteroidia</taxon>
        <taxon>Marinilabiliales</taxon>
        <taxon>Prolixibacteraceae</taxon>
        <taxon>Mangrovibacterium</taxon>
    </lineage>
</organism>
<dbReference type="PANTHER" id="PTHR43283">
    <property type="entry name" value="BETA-LACTAMASE-RELATED"/>
    <property type="match status" value="1"/>
</dbReference>
<dbReference type="InterPro" id="IPR050789">
    <property type="entry name" value="Diverse_Enzym_Activities"/>
</dbReference>
<dbReference type="SUPFAM" id="SSF56601">
    <property type="entry name" value="beta-lactamase/transpeptidase-like"/>
    <property type="match status" value="1"/>
</dbReference>
<dbReference type="Pfam" id="PF12697">
    <property type="entry name" value="Abhydrolase_6"/>
    <property type="match status" value="1"/>
</dbReference>
<dbReference type="InterPro" id="IPR001466">
    <property type="entry name" value="Beta-lactam-related"/>
</dbReference>
<proteinExistence type="predicted"/>
<dbReference type="InterPro" id="IPR012338">
    <property type="entry name" value="Beta-lactam/transpept-like"/>
</dbReference>
<sequence>MSIKCVNTLLIQCFCFCLCSCNFHPEGTETQKYDFQPIHQTVQAWVDSGYYNGAGLMIARNNQVILDTCYGNYTPEAQVYIASAGKWLAAAAIAAVVDEGKLSWDDQVTKWLPEFTDVKGTATLRQLFSHTAGYPDYQPQGVKKDDYQTLEESVAHIVDLPADTVPGAEFHYGGLAMQVAGRMAELATGKDWETLFQEKIAQPLGMKNTHFTPVDSVDGHSPMLGGGARSTLHDYTAFLDMIFNNGVFRGKRILSEKAITEMQADQLRGAKIITPDYVRKVRAEQHKGVYGLGEWREEVDSLDNAVLISSPSWAGAYPWIDKTTDTYGFFITHVNVEKANQAGFSSFYSSPVLPILVRDVYKEAALPDSVERGVVPVENGTIYYQEAGSGEPLIFIHGHSFDHSEWEPQFPVFAKHFRTIVYDCRGYGRSSMPDENQPFRHVDDLITLMDSLHLEKAHLVGLSMGGFIVTDMLALHQDRILTATAASGDIFPVPGPSEPWTAEGIARRRDEIAALKANGILQQKWDWLAGLMSKGGSNLENIRRPVWDMIYRWSQWQPLHIEPRLVLGNDAVAILKSEKIDVPVMVLTGEVDYKGPRKLNECIPSAIQKIVPDAGHVSNLENPKAFNQLVMDFINENKSN</sequence>
<dbReference type="Proteomes" id="UP000243525">
    <property type="component" value="Unassembled WGS sequence"/>
</dbReference>
<feature type="domain" description="AB hydrolase-1" evidence="2">
    <location>
        <begin position="393"/>
        <end position="628"/>
    </location>
</feature>
<dbReference type="InterPro" id="IPR029058">
    <property type="entry name" value="AB_hydrolase_fold"/>
</dbReference>
<dbReference type="InterPro" id="IPR000073">
    <property type="entry name" value="AB_hydrolase_1"/>
</dbReference>
<dbReference type="SUPFAM" id="SSF53474">
    <property type="entry name" value="alpha/beta-Hydrolases"/>
    <property type="match status" value="1"/>
</dbReference>
<evidence type="ECO:0000259" key="2">
    <source>
        <dbReference type="Pfam" id="PF12697"/>
    </source>
</evidence>
<evidence type="ECO:0000259" key="1">
    <source>
        <dbReference type="Pfam" id="PF00144"/>
    </source>
</evidence>
<dbReference type="AlphaFoldDB" id="A0A2T5C5E3"/>
<reference evidence="3 4" key="1">
    <citation type="submission" date="2018-04" db="EMBL/GenBank/DDBJ databases">
        <title>Genomic Encyclopedia of Archaeal and Bacterial Type Strains, Phase II (KMG-II): from individual species to whole genera.</title>
        <authorList>
            <person name="Goeker M."/>
        </authorList>
    </citation>
    <scope>NUCLEOTIDE SEQUENCE [LARGE SCALE GENOMIC DNA]</scope>
    <source>
        <strain evidence="3 4">DSM 28823</strain>
    </source>
</reference>
<protein>
    <submittedName>
        <fullName evidence="3">CubicO group peptidase (Beta-lactamase class C family)</fullName>
    </submittedName>
</protein>
<dbReference type="Gene3D" id="3.40.710.10">
    <property type="entry name" value="DD-peptidase/beta-lactamase superfamily"/>
    <property type="match status" value="1"/>
</dbReference>
<dbReference type="Pfam" id="PF00144">
    <property type="entry name" value="Beta-lactamase"/>
    <property type="match status" value="1"/>
</dbReference>
<gene>
    <name evidence="3" type="ORF">C8N47_102104</name>
</gene>
<name>A0A2T5C5E3_9BACT</name>
<accession>A0A2T5C5E3</accession>